<reference evidence="1 2" key="1">
    <citation type="journal article" date="2022" name="Front. Microbiol.">
        <title>Identification and characterization of a novel class of self-sufficient cytochrome P450 hydroxylase involved in cyclohexanecarboxylate degradation in Paraburkholderia terrae strain KU-64.</title>
        <authorList>
            <person name="Yamamoto T."/>
            <person name="Hasegawa Y."/>
            <person name="Iwaki H."/>
        </authorList>
    </citation>
    <scope>NUCLEOTIDE SEQUENCE [LARGE SCALE GENOMIC DNA]</scope>
    <source>
        <strain evidence="1 2">KU-64</strain>
    </source>
</reference>
<dbReference type="Proteomes" id="UP001319874">
    <property type="component" value="Plasmid pPT365"/>
</dbReference>
<dbReference type="EMBL" id="AP024959">
    <property type="protein sequence ID" value="BCZ85468.1"/>
    <property type="molecule type" value="Genomic_DNA"/>
</dbReference>
<organism evidence="1 2">
    <name type="scientific">Paraburkholderia terrae</name>
    <dbReference type="NCBI Taxonomy" id="311230"/>
    <lineage>
        <taxon>Bacteria</taxon>
        <taxon>Pseudomonadati</taxon>
        <taxon>Pseudomonadota</taxon>
        <taxon>Betaproteobacteria</taxon>
        <taxon>Burkholderiales</taxon>
        <taxon>Burkholderiaceae</taxon>
        <taxon>Paraburkholderia</taxon>
    </lineage>
</organism>
<accession>A0ABM7U2T6</accession>
<keyword evidence="1" id="KW-0614">Plasmid</keyword>
<evidence type="ECO:0000313" key="1">
    <source>
        <dbReference type="EMBL" id="BCZ85468.1"/>
    </source>
</evidence>
<proteinExistence type="predicted"/>
<geneLocation type="plasmid" evidence="1 2">
    <name>pPT365</name>
</geneLocation>
<protein>
    <submittedName>
        <fullName evidence="1">Uncharacterized protein</fullName>
    </submittedName>
</protein>
<name>A0ABM7U2T6_9BURK</name>
<sequence length="66" mass="7421">MCCRLSAAFGYMGKKDSAFRIAVFRDLGNLATLPPGWRRRIGICALLVDRVADRFGYALVKTVRKQ</sequence>
<keyword evidence="2" id="KW-1185">Reference proteome</keyword>
<evidence type="ECO:0000313" key="2">
    <source>
        <dbReference type="Proteomes" id="UP001319874"/>
    </source>
</evidence>
<gene>
    <name evidence="1" type="ORF">PTKU64_91430</name>
</gene>